<protein>
    <submittedName>
        <fullName evidence="1">Uncharacterized protein</fullName>
    </submittedName>
</protein>
<dbReference type="OrthoDB" id="3822302at2"/>
<comment type="caution">
    <text evidence="1">The sequence shown here is derived from an EMBL/GenBank/DDBJ whole genome shotgun (WGS) entry which is preliminary data.</text>
</comment>
<dbReference type="EMBL" id="PYXZ01000004">
    <property type="protein sequence ID" value="PUA81055.1"/>
    <property type="molecule type" value="Genomic_DNA"/>
</dbReference>
<name>A0A2R7YXG4_9ACTN</name>
<accession>A0A2R7YXG4</accession>
<dbReference type="Proteomes" id="UP000244867">
    <property type="component" value="Unassembled WGS sequence"/>
</dbReference>
<proteinExistence type="predicted"/>
<evidence type="ECO:0000313" key="2">
    <source>
        <dbReference type="Proteomes" id="UP000244867"/>
    </source>
</evidence>
<evidence type="ECO:0000313" key="1">
    <source>
        <dbReference type="EMBL" id="PUA81055.1"/>
    </source>
</evidence>
<gene>
    <name evidence="1" type="ORF">C7S10_11815</name>
</gene>
<dbReference type="AlphaFoldDB" id="A0A2R7YXG4"/>
<reference evidence="1 2" key="1">
    <citation type="submission" date="2018-03" db="EMBL/GenBank/DDBJ databases">
        <authorList>
            <person name="Keele B.F."/>
        </authorList>
    </citation>
    <scope>NUCLEOTIDE SEQUENCE [LARGE SCALE GENOMIC DNA]</scope>
    <source>
        <strain evidence="1 2">IB-3</strain>
    </source>
</reference>
<organism evidence="1 2">
    <name type="scientific">Nocardioides currus</name>
    <dbReference type="NCBI Taxonomy" id="2133958"/>
    <lineage>
        <taxon>Bacteria</taxon>
        <taxon>Bacillati</taxon>
        <taxon>Actinomycetota</taxon>
        <taxon>Actinomycetes</taxon>
        <taxon>Propionibacteriales</taxon>
        <taxon>Nocardioidaceae</taxon>
        <taxon>Nocardioides</taxon>
    </lineage>
</organism>
<keyword evidence="2" id="KW-1185">Reference proteome</keyword>
<sequence length="192" mass="21444">MDKARLDPVATHLITSYVDTGSYSQRFKDDHHVPPSLMAKVHHLRSVIQALLVDDSNYELAPSYVDYGRVEFTDLKTGERYLLKSSKAVAIETATARQNGSLFPITNLIRPSDIKVIVYRFQRAGLELSIAPASTRGRSEKIHVADAPVLVDVWPYQTDELADQTKPFDQTARDNFADLGDLGHDQGVGEFE</sequence>
<dbReference type="RefSeq" id="WP_108344623.1">
    <property type="nucleotide sequence ID" value="NZ_PYXZ01000004.1"/>
</dbReference>